<dbReference type="InterPro" id="IPR058647">
    <property type="entry name" value="BSH_CzcB-like"/>
</dbReference>
<proteinExistence type="inferred from homology"/>
<dbReference type="EMBL" id="CP017269">
    <property type="protein sequence ID" value="AOT71956.1"/>
    <property type="molecule type" value="Genomic_DNA"/>
</dbReference>
<evidence type="ECO:0000259" key="6">
    <source>
        <dbReference type="Pfam" id="PF25973"/>
    </source>
</evidence>
<feature type="domain" description="CzcB-like barrel-sandwich hybrid" evidence="6">
    <location>
        <begin position="63"/>
        <end position="245"/>
    </location>
</feature>
<evidence type="ECO:0000256" key="1">
    <source>
        <dbReference type="ARBA" id="ARBA00009477"/>
    </source>
</evidence>
<reference evidence="8 9" key="1">
    <citation type="submission" date="2016-09" db="EMBL/GenBank/DDBJ databases">
        <title>Genomic analysis reveals versatility of anaerobic energy metabolism of Geosporobacter ferrireducens IRF9 of phylum Firmicutes.</title>
        <authorList>
            <person name="Kim S.-J."/>
        </authorList>
    </citation>
    <scope>NUCLEOTIDE SEQUENCE [LARGE SCALE GENOMIC DNA]</scope>
    <source>
        <strain evidence="8 9">IRF9</strain>
    </source>
</reference>
<dbReference type="Pfam" id="PF25989">
    <property type="entry name" value="YknX_C"/>
    <property type="match status" value="1"/>
</dbReference>
<gene>
    <name evidence="8" type="ORF">Gferi_21890</name>
</gene>
<protein>
    <submittedName>
        <fullName evidence="8">Uncharacterized protein</fullName>
    </submittedName>
</protein>
<dbReference type="Pfam" id="PF25973">
    <property type="entry name" value="BSH_CzcB"/>
    <property type="match status" value="1"/>
</dbReference>
<dbReference type="Gene3D" id="2.40.50.100">
    <property type="match status" value="2"/>
</dbReference>
<keyword evidence="3" id="KW-0175">Coiled coil</keyword>
<dbReference type="STRING" id="1424294.Gferi_21890"/>
<dbReference type="Proteomes" id="UP000095743">
    <property type="component" value="Chromosome"/>
</dbReference>
<evidence type="ECO:0000256" key="4">
    <source>
        <dbReference type="SAM" id="SignalP"/>
    </source>
</evidence>
<accession>A0A1D8GM13</accession>
<dbReference type="Pfam" id="PF25954">
    <property type="entry name" value="Beta-barrel_RND_2"/>
    <property type="match status" value="1"/>
</dbReference>
<feature type="chain" id="PRO_5039144711" evidence="4">
    <location>
        <begin position="23"/>
        <end position="403"/>
    </location>
</feature>
<evidence type="ECO:0000313" key="8">
    <source>
        <dbReference type="EMBL" id="AOT71956.1"/>
    </source>
</evidence>
<dbReference type="PROSITE" id="PS51257">
    <property type="entry name" value="PROKAR_LIPOPROTEIN"/>
    <property type="match status" value="1"/>
</dbReference>
<dbReference type="InterPro" id="IPR058792">
    <property type="entry name" value="Beta-barrel_RND_2"/>
</dbReference>
<dbReference type="RefSeq" id="WP_069980271.1">
    <property type="nucleotide sequence ID" value="NZ_CP017269.1"/>
</dbReference>
<dbReference type="NCBIfam" id="TIGR01730">
    <property type="entry name" value="RND_mfp"/>
    <property type="match status" value="1"/>
</dbReference>
<dbReference type="SUPFAM" id="SSF111369">
    <property type="entry name" value="HlyD-like secretion proteins"/>
    <property type="match status" value="2"/>
</dbReference>
<organism evidence="8 9">
    <name type="scientific">Geosporobacter ferrireducens</name>
    <dbReference type="NCBI Taxonomy" id="1424294"/>
    <lineage>
        <taxon>Bacteria</taxon>
        <taxon>Bacillati</taxon>
        <taxon>Bacillota</taxon>
        <taxon>Clostridia</taxon>
        <taxon>Peptostreptococcales</taxon>
        <taxon>Thermotaleaceae</taxon>
        <taxon>Geosporobacter</taxon>
    </lineage>
</organism>
<evidence type="ECO:0000259" key="7">
    <source>
        <dbReference type="Pfam" id="PF25989"/>
    </source>
</evidence>
<keyword evidence="2" id="KW-0813">Transport</keyword>
<dbReference type="KEGG" id="gfe:Gferi_21890"/>
<feature type="coiled-coil region" evidence="3">
    <location>
        <begin position="103"/>
        <end position="172"/>
    </location>
</feature>
<dbReference type="FunFam" id="2.40.420.20:FF:000006">
    <property type="entry name" value="RND family efflux transporter MFP subunit"/>
    <property type="match status" value="1"/>
</dbReference>
<evidence type="ECO:0000313" key="9">
    <source>
        <dbReference type="Proteomes" id="UP000095743"/>
    </source>
</evidence>
<feature type="domain" description="CusB-like beta-barrel" evidence="5">
    <location>
        <begin position="251"/>
        <end position="322"/>
    </location>
</feature>
<evidence type="ECO:0000256" key="3">
    <source>
        <dbReference type="SAM" id="Coils"/>
    </source>
</evidence>
<dbReference type="AlphaFoldDB" id="A0A1D8GM13"/>
<evidence type="ECO:0000259" key="5">
    <source>
        <dbReference type="Pfam" id="PF25954"/>
    </source>
</evidence>
<feature type="domain" description="YknX-like C-terminal permuted SH3-like" evidence="7">
    <location>
        <begin position="330"/>
        <end position="397"/>
    </location>
</feature>
<comment type="similarity">
    <text evidence="1">Belongs to the membrane fusion protein (MFP) (TC 8.A.1) family.</text>
</comment>
<dbReference type="Gene3D" id="2.40.420.20">
    <property type="match status" value="1"/>
</dbReference>
<evidence type="ECO:0000256" key="2">
    <source>
        <dbReference type="ARBA" id="ARBA00022448"/>
    </source>
</evidence>
<sequence length="403" mass="45063">MLKIKKVIAIILLILLSATVFVGCGSNEEQVAVQLTPVEVYNVKTGDVELNYNVFGSIKPLREVSIVPKMAGIVENVMKGMGDRVNKDDVLFTLDKTNLYQQLAQLDAQLHQQLMQAEAAMRQAEIQYYSAKEDYEKNEVLFMAQAISQQMLEAYKKAFELAELQYTNAQDNYYLLQNKTLLGIAEDNSRLTQDTKSIIETQREAIVQMINDSEVKSPISGIVTLRNIEAGEMVSQQIPAFIIVDIDRVEVETEVTERMINNIFIGQELVVSINALNGKEFKGVVDTLSPAVSGQRVGYPVKIIIDNPNHEIKPGMFAEISFIMDRKDRVLVIPMEAVLASNNESYVYVLVDDTVIKQTVEVGYRDKNNLEIIDGLKDGDLVVVKGQHFIVDGERVQPVGGVQ</sequence>
<dbReference type="InterPro" id="IPR006143">
    <property type="entry name" value="RND_pump_MFP"/>
</dbReference>
<name>A0A1D8GM13_9FIRM</name>
<dbReference type="InterPro" id="IPR058637">
    <property type="entry name" value="YknX-like_C"/>
</dbReference>
<feature type="signal peptide" evidence="4">
    <location>
        <begin position="1"/>
        <end position="22"/>
    </location>
</feature>
<dbReference type="GO" id="GO:0015562">
    <property type="term" value="F:efflux transmembrane transporter activity"/>
    <property type="evidence" value="ECO:0007669"/>
    <property type="project" value="TreeGrafter"/>
</dbReference>
<dbReference type="GO" id="GO:1990281">
    <property type="term" value="C:efflux pump complex"/>
    <property type="evidence" value="ECO:0007669"/>
    <property type="project" value="TreeGrafter"/>
</dbReference>
<dbReference type="Gene3D" id="2.40.30.170">
    <property type="match status" value="1"/>
</dbReference>
<dbReference type="PANTHER" id="PTHR30469">
    <property type="entry name" value="MULTIDRUG RESISTANCE PROTEIN MDTA"/>
    <property type="match status" value="1"/>
</dbReference>
<keyword evidence="4" id="KW-0732">Signal</keyword>
<keyword evidence="9" id="KW-1185">Reference proteome</keyword>